<accession>A0A8S1R5W6</accession>
<evidence type="ECO:0000313" key="1">
    <source>
        <dbReference type="EMBL" id="CAD8123501.1"/>
    </source>
</evidence>
<protein>
    <submittedName>
        <fullName evidence="1">Uncharacterized protein</fullName>
    </submittedName>
</protein>
<evidence type="ECO:0000313" key="2">
    <source>
        <dbReference type="Proteomes" id="UP000692954"/>
    </source>
</evidence>
<keyword evidence="2" id="KW-1185">Reference proteome</keyword>
<comment type="caution">
    <text evidence="1">The sequence shown here is derived from an EMBL/GenBank/DDBJ whole genome shotgun (WGS) entry which is preliminary data.</text>
</comment>
<reference evidence="1" key="1">
    <citation type="submission" date="2021-01" db="EMBL/GenBank/DDBJ databases">
        <authorList>
            <consortium name="Genoscope - CEA"/>
            <person name="William W."/>
        </authorList>
    </citation>
    <scope>NUCLEOTIDE SEQUENCE</scope>
</reference>
<dbReference type="Proteomes" id="UP000692954">
    <property type="component" value="Unassembled WGS sequence"/>
</dbReference>
<proteinExistence type="predicted"/>
<dbReference type="AlphaFoldDB" id="A0A8S1R5W6"/>
<gene>
    <name evidence="1" type="ORF">PSON_ATCC_30995.1.T1450047</name>
</gene>
<sequence>MVINEKSPKEEKLQEKQILVQITKLLKYSQFQQLDLVMNIFQNQSQEDYLNNIISRDQNNNIYKNDNQQSRRQSIIATN</sequence>
<organism evidence="1 2">
    <name type="scientific">Paramecium sonneborni</name>
    <dbReference type="NCBI Taxonomy" id="65129"/>
    <lineage>
        <taxon>Eukaryota</taxon>
        <taxon>Sar</taxon>
        <taxon>Alveolata</taxon>
        <taxon>Ciliophora</taxon>
        <taxon>Intramacronucleata</taxon>
        <taxon>Oligohymenophorea</taxon>
        <taxon>Peniculida</taxon>
        <taxon>Parameciidae</taxon>
        <taxon>Paramecium</taxon>
    </lineage>
</organism>
<name>A0A8S1R5W6_9CILI</name>
<dbReference type="EMBL" id="CAJJDN010000145">
    <property type="protein sequence ID" value="CAD8123501.1"/>
    <property type="molecule type" value="Genomic_DNA"/>
</dbReference>